<feature type="compositionally biased region" description="Polar residues" evidence="2">
    <location>
        <begin position="215"/>
        <end position="228"/>
    </location>
</feature>
<keyword evidence="5" id="KW-1185">Reference proteome</keyword>
<dbReference type="PANTHER" id="PTHR14191">
    <property type="entry name" value="PDZ DOMAIN CONTAINING PROTEIN"/>
    <property type="match status" value="1"/>
</dbReference>
<dbReference type="SMART" id="SM00228">
    <property type="entry name" value="PDZ"/>
    <property type="match status" value="1"/>
</dbReference>
<dbReference type="SUPFAM" id="SSF50156">
    <property type="entry name" value="PDZ domain-like"/>
    <property type="match status" value="1"/>
</dbReference>
<feature type="domain" description="PDZ" evidence="3">
    <location>
        <begin position="284"/>
        <end position="374"/>
    </location>
</feature>
<dbReference type="PANTHER" id="PTHR14191:SF3">
    <property type="entry name" value="NA(+)_H(+) EXCHANGE REGULATORY COFACTOR-LIKE PROTEIN NRFL-1"/>
    <property type="match status" value="1"/>
</dbReference>
<comment type="caution">
    <text evidence="4">The sequence shown here is derived from an EMBL/GenBank/DDBJ whole genome shotgun (WGS) entry which is preliminary data.</text>
</comment>
<dbReference type="EMBL" id="JAODUO010000876">
    <property type="protein sequence ID" value="KAK2173428.1"/>
    <property type="molecule type" value="Genomic_DNA"/>
</dbReference>
<protein>
    <recommendedName>
        <fullName evidence="3">PDZ domain-containing protein</fullName>
    </recommendedName>
</protein>
<dbReference type="GO" id="GO:0016324">
    <property type="term" value="C:apical plasma membrane"/>
    <property type="evidence" value="ECO:0007669"/>
    <property type="project" value="TreeGrafter"/>
</dbReference>
<evidence type="ECO:0000313" key="5">
    <source>
        <dbReference type="Proteomes" id="UP001209878"/>
    </source>
</evidence>
<dbReference type="InterPro" id="IPR036034">
    <property type="entry name" value="PDZ_sf"/>
</dbReference>
<feature type="compositionally biased region" description="Basic residues" evidence="2">
    <location>
        <begin position="18"/>
        <end position="29"/>
    </location>
</feature>
<name>A0AAD9KN09_RIDPI</name>
<dbReference type="GO" id="GO:0072659">
    <property type="term" value="P:protein localization to plasma membrane"/>
    <property type="evidence" value="ECO:0007669"/>
    <property type="project" value="TreeGrafter"/>
</dbReference>
<dbReference type="CDD" id="cd06747">
    <property type="entry name" value="PDZ_MYO18-like"/>
    <property type="match status" value="1"/>
</dbReference>
<feature type="compositionally biased region" description="Basic and acidic residues" evidence="2">
    <location>
        <begin position="172"/>
        <end position="181"/>
    </location>
</feature>
<evidence type="ECO:0000256" key="1">
    <source>
        <dbReference type="ARBA" id="ARBA00022737"/>
    </source>
</evidence>
<dbReference type="PROSITE" id="PS50106">
    <property type="entry name" value="PDZ"/>
    <property type="match status" value="1"/>
</dbReference>
<proteinExistence type="predicted"/>
<reference evidence="4" key="1">
    <citation type="journal article" date="2023" name="Mol. Biol. Evol.">
        <title>Third-Generation Sequencing Reveals the Adaptive Role of the Epigenome in Three Deep-Sea Polychaetes.</title>
        <authorList>
            <person name="Perez M."/>
            <person name="Aroh O."/>
            <person name="Sun Y."/>
            <person name="Lan Y."/>
            <person name="Juniper S.K."/>
            <person name="Young C.R."/>
            <person name="Angers B."/>
            <person name="Qian P.Y."/>
        </authorList>
    </citation>
    <scope>NUCLEOTIDE SEQUENCE</scope>
    <source>
        <strain evidence="4">R07B-5</strain>
    </source>
</reference>
<evidence type="ECO:0000259" key="3">
    <source>
        <dbReference type="PROSITE" id="PS50106"/>
    </source>
</evidence>
<dbReference type="Pfam" id="PF00595">
    <property type="entry name" value="PDZ"/>
    <property type="match status" value="1"/>
</dbReference>
<feature type="compositionally biased region" description="Basic and acidic residues" evidence="2">
    <location>
        <begin position="7"/>
        <end position="17"/>
    </location>
</feature>
<feature type="region of interest" description="Disordered" evidence="2">
    <location>
        <begin position="1"/>
        <end position="264"/>
    </location>
</feature>
<evidence type="ECO:0000256" key="2">
    <source>
        <dbReference type="SAM" id="MobiDB-lite"/>
    </source>
</evidence>
<feature type="compositionally biased region" description="Basic and acidic residues" evidence="2">
    <location>
        <begin position="30"/>
        <end position="49"/>
    </location>
</feature>
<dbReference type="InterPro" id="IPR001478">
    <property type="entry name" value="PDZ"/>
</dbReference>
<dbReference type="GO" id="GO:0043495">
    <property type="term" value="F:protein-membrane adaptor activity"/>
    <property type="evidence" value="ECO:0007669"/>
    <property type="project" value="TreeGrafter"/>
</dbReference>
<dbReference type="InterPro" id="IPR051067">
    <property type="entry name" value="NHER"/>
</dbReference>
<gene>
    <name evidence="4" type="ORF">NP493_876g01012</name>
</gene>
<dbReference type="AlphaFoldDB" id="A0AAD9KN09"/>
<dbReference type="Proteomes" id="UP001209878">
    <property type="component" value="Unassembled WGS sequence"/>
</dbReference>
<dbReference type="Gene3D" id="2.30.42.10">
    <property type="match status" value="1"/>
</dbReference>
<keyword evidence="1" id="KW-0677">Repeat</keyword>
<sequence length="419" mass="45633">MFGFMKKHSEKEREDRDRKKREKKEKKEKKKGDKSLTEEELSRLEEAKKGLWGRLSESSTKYGARPYNGARDESSESLSSGGKLSPRDGATPEPDGTTYTSVGKVELSTATVTVKRAGPAVQPKPQRGILKGQSNYGPEIPNQGVRGQLDDTMTLEENTIANEDYPVQVLDSLKRDPEKGQPKKKRSVRSLVANIEPDSVPQRKVVPPTKPARLPSTTVTASKSTSGTPKRRVLPKINVPSPAPDAASPPHEPAMPASPAEKTYGNTPLALPSLAPPRCLAPREITLGRQLAGDFGFTLRRGTILERGVGDSTERKRTVIFAEPGPKNTQTGLLPGDRLIEVNSKNVENATREEVIELIKSSGGEVQLKVQPIPELSELSVRSGLEGEEVTIAEQSIKTGTLQRSGNARYRSPVSVRAL</sequence>
<evidence type="ECO:0000313" key="4">
    <source>
        <dbReference type="EMBL" id="KAK2173428.1"/>
    </source>
</evidence>
<organism evidence="4 5">
    <name type="scientific">Ridgeia piscesae</name>
    <name type="common">Tubeworm</name>
    <dbReference type="NCBI Taxonomy" id="27915"/>
    <lineage>
        <taxon>Eukaryota</taxon>
        <taxon>Metazoa</taxon>
        <taxon>Spiralia</taxon>
        <taxon>Lophotrochozoa</taxon>
        <taxon>Annelida</taxon>
        <taxon>Polychaeta</taxon>
        <taxon>Sedentaria</taxon>
        <taxon>Canalipalpata</taxon>
        <taxon>Sabellida</taxon>
        <taxon>Siboglinidae</taxon>
        <taxon>Ridgeia</taxon>
    </lineage>
</organism>
<dbReference type="FunFam" id="2.30.42.10:FF:000059">
    <property type="entry name" value="unconventional myosin-XVIIIa isoform X1"/>
    <property type="match status" value="1"/>
</dbReference>
<accession>A0AAD9KN09</accession>